<organism evidence="1 2">
    <name type="scientific">Coccomyxa viridis</name>
    <dbReference type="NCBI Taxonomy" id="1274662"/>
    <lineage>
        <taxon>Eukaryota</taxon>
        <taxon>Viridiplantae</taxon>
        <taxon>Chlorophyta</taxon>
        <taxon>core chlorophytes</taxon>
        <taxon>Trebouxiophyceae</taxon>
        <taxon>Trebouxiophyceae incertae sedis</taxon>
        <taxon>Coccomyxaceae</taxon>
        <taxon>Coccomyxa</taxon>
    </lineage>
</organism>
<name>A0ABP1FST3_9CHLO</name>
<accession>A0ABP1FST3</accession>
<sequence>MENDSELVLERIMEDGTFDELRKKIVERVKQDEELNAFIEEAVFNSKALASTKADSKGRQGDVYNSVRKEIESKALDRALQTTWKVLQDEQTGLSATIEQKVHEALCVIYEQRAK</sequence>
<reference evidence="1 2" key="1">
    <citation type="submission" date="2024-06" db="EMBL/GenBank/DDBJ databases">
        <authorList>
            <person name="Kraege A."/>
            <person name="Thomma B."/>
        </authorList>
    </citation>
    <scope>NUCLEOTIDE SEQUENCE [LARGE SCALE GENOMIC DNA]</scope>
</reference>
<proteinExistence type="predicted"/>
<dbReference type="PANTHER" id="PTHR34356">
    <property type="entry name" value="ANTIGENIC HEAT-STABLE PROTEIN"/>
    <property type="match status" value="1"/>
</dbReference>
<dbReference type="EMBL" id="CAXHTA020000004">
    <property type="protein sequence ID" value="CAL5220592.1"/>
    <property type="molecule type" value="Genomic_DNA"/>
</dbReference>
<dbReference type="PANTHER" id="PTHR34356:SF1">
    <property type="entry name" value="ANTIGENIC HEAT-STABLE PROTEIN"/>
    <property type="match status" value="1"/>
</dbReference>
<dbReference type="Proteomes" id="UP001497392">
    <property type="component" value="Unassembled WGS sequence"/>
</dbReference>
<keyword evidence="2" id="KW-1185">Reference proteome</keyword>
<evidence type="ECO:0000313" key="1">
    <source>
        <dbReference type="EMBL" id="CAL5220592.1"/>
    </source>
</evidence>
<protein>
    <submittedName>
        <fullName evidence="1">G2632 protein</fullName>
    </submittedName>
</protein>
<gene>
    <name evidence="1" type="primary">g2632</name>
    <name evidence="1" type="ORF">VP750_LOCUS2251</name>
</gene>
<comment type="caution">
    <text evidence="1">The sequence shown here is derived from an EMBL/GenBank/DDBJ whole genome shotgun (WGS) entry which is preliminary data.</text>
</comment>
<evidence type="ECO:0000313" key="2">
    <source>
        <dbReference type="Proteomes" id="UP001497392"/>
    </source>
</evidence>